<name>A0A4C1U8Q5_EUMVA</name>
<comment type="caution">
    <text evidence="1">The sequence shown here is derived from an EMBL/GenBank/DDBJ whole genome shotgun (WGS) entry which is preliminary data.</text>
</comment>
<dbReference type="EMBL" id="BGZK01000143">
    <property type="protein sequence ID" value="GBP22731.1"/>
    <property type="molecule type" value="Genomic_DNA"/>
</dbReference>
<protein>
    <submittedName>
        <fullName evidence="1">Uncharacterized protein</fullName>
    </submittedName>
</protein>
<organism evidence="1 2">
    <name type="scientific">Eumeta variegata</name>
    <name type="common">Bagworm moth</name>
    <name type="synonym">Eumeta japonica</name>
    <dbReference type="NCBI Taxonomy" id="151549"/>
    <lineage>
        <taxon>Eukaryota</taxon>
        <taxon>Metazoa</taxon>
        <taxon>Ecdysozoa</taxon>
        <taxon>Arthropoda</taxon>
        <taxon>Hexapoda</taxon>
        <taxon>Insecta</taxon>
        <taxon>Pterygota</taxon>
        <taxon>Neoptera</taxon>
        <taxon>Endopterygota</taxon>
        <taxon>Lepidoptera</taxon>
        <taxon>Glossata</taxon>
        <taxon>Ditrysia</taxon>
        <taxon>Tineoidea</taxon>
        <taxon>Psychidae</taxon>
        <taxon>Oiketicinae</taxon>
        <taxon>Eumeta</taxon>
    </lineage>
</organism>
<dbReference type="AlphaFoldDB" id="A0A4C1U8Q5"/>
<accession>A0A4C1U8Q5</accession>
<dbReference type="Proteomes" id="UP000299102">
    <property type="component" value="Unassembled WGS sequence"/>
</dbReference>
<sequence>MTDHYATIVLEHKKTVTYGWYPNKSLPLVLDKVVSPHARASPHGLPHSHLDPETSSLISVPWELITPFGTNTVTSTTDGLTLTPSHKAADVSSIVRDCSNVGNVKTYKQFTQEDLCISESEITPEKSAYDEMLPKHDPQFLTPIRRWEKRVGFVTPLRWVNVTSILLYHLPGVVGCADAEPDLREGSRFWDVRNASQFLNDEGRGRISPRKLPSTLISTGMRGNG</sequence>
<proteinExistence type="predicted"/>
<evidence type="ECO:0000313" key="2">
    <source>
        <dbReference type="Proteomes" id="UP000299102"/>
    </source>
</evidence>
<gene>
    <name evidence="1" type="ORF">EVAR_13521_1</name>
</gene>
<evidence type="ECO:0000313" key="1">
    <source>
        <dbReference type="EMBL" id="GBP22731.1"/>
    </source>
</evidence>
<reference evidence="1 2" key="1">
    <citation type="journal article" date="2019" name="Commun. Biol.">
        <title>The bagworm genome reveals a unique fibroin gene that provides high tensile strength.</title>
        <authorList>
            <person name="Kono N."/>
            <person name="Nakamura H."/>
            <person name="Ohtoshi R."/>
            <person name="Tomita M."/>
            <person name="Numata K."/>
            <person name="Arakawa K."/>
        </authorList>
    </citation>
    <scope>NUCLEOTIDE SEQUENCE [LARGE SCALE GENOMIC DNA]</scope>
</reference>
<keyword evidence="2" id="KW-1185">Reference proteome</keyword>